<evidence type="ECO:0000313" key="1">
    <source>
        <dbReference type="EMBL" id="CAB4201968.1"/>
    </source>
</evidence>
<sequence length="179" mass="19211">MTVRVVGLDPSLTAFGIAYADGSTSTEGGAATMRRRLPALRDAIESALSHPVRGLPTLVVMEDLPTHAKSAGLTGQVQGIARELCTRYAIPFATVPAATLKVFATNSGKADKRDMWLALPSAALQEAMPVKQDGEVDAWWLRQMGLALLGEWGVSSGDRRALCLTKVRRYDADGREDKS</sequence>
<reference evidence="1" key="1">
    <citation type="submission" date="2020-05" db="EMBL/GenBank/DDBJ databases">
        <authorList>
            <person name="Chiriac C."/>
            <person name="Salcher M."/>
            <person name="Ghai R."/>
            <person name="Kavagutti S V."/>
        </authorList>
    </citation>
    <scope>NUCLEOTIDE SEQUENCE</scope>
</reference>
<protein>
    <recommendedName>
        <fullName evidence="2">Holliday junction nuclease RuvC</fullName>
    </recommendedName>
</protein>
<dbReference type="InterPro" id="IPR012337">
    <property type="entry name" value="RNaseH-like_sf"/>
</dbReference>
<accession>A0A6J5RU29</accession>
<proteinExistence type="predicted"/>
<dbReference type="EMBL" id="LR797310">
    <property type="protein sequence ID" value="CAB4201968.1"/>
    <property type="molecule type" value="Genomic_DNA"/>
</dbReference>
<dbReference type="InterPro" id="IPR036397">
    <property type="entry name" value="RNaseH_sf"/>
</dbReference>
<dbReference type="Gene3D" id="3.30.420.10">
    <property type="entry name" value="Ribonuclease H-like superfamily/Ribonuclease H"/>
    <property type="match status" value="1"/>
</dbReference>
<dbReference type="GO" id="GO:0003676">
    <property type="term" value="F:nucleic acid binding"/>
    <property type="evidence" value="ECO:0007669"/>
    <property type="project" value="InterPro"/>
</dbReference>
<name>A0A6J5RU29_9CAUD</name>
<dbReference type="SUPFAM" id="SSF53098">
    <property type="entry name" value="Ribonuclease H-like"/>
    <property type="match status" value="1"/>
</dbReference>
<evidence type="ECO:0008006" key="2">
    <source>
        <dbReference type="Google" id="ProtNLM"/>
    </source>
</evidence>
<organism evidence="1">
    <name type="scientific">uncultured Caudovirales phage</name>
    <dbReference type="NCBI Taxonomy" id="2100421"/>
    <lineage>
        <taxon>Viruses</taxon>
        <taxon>Duplodnaviria</taxon>
        <taxon>Heunggongvirae</taxon>
        <taxon>Uroviricota</taxon>
        <taxon>Caudoviricetes</taxon>
        <taxon>Peduoviridae</taxon>
        <taxon>Maltschvirus</taxon>
        <taxon>Maltschvirus maltsch</taxon>
    </lineage>
</organism>
<gene>
    <name evidence="1" type="ORF">UFOVP1360_18</name>
</gene>